<evidence type="ECO:0000259" key="2">
    <source>
        <dbReference type="PROSITE" id="PS50805"/>
    </source>
</evidence>
<accession>A0A8B9T5Z3</accession>
<dbReference type="Pfam" id="PF01352">
    <property type="entry name" value="KRAB"/>
    <property type="match status" value="1"/>
</dbReference>
<dbReference type="Gene3D" id="6.10.140.140">
    <property type="match status" value="1"/>
</dbReference>
<dbReference type="InterPro" id="IPR036051">
    <property type="entry name" value="KRAB_dom_sf"/>
</dbReference>
<name>A0A8B9T5Z3_ANAPL</name>
<protein>
    <recommendedName>
        <fullName evidence="2">KRAB domain-containing protein</fullName>
    </recommendedName>
</protein>
<dbReference type="SUPFAM" id="SSF109640">
    <property type="entry name" value="KRAB domain (Kruppel-associated box)"/>
    <property type="match status" value="1"/>
</dbReference>
<feature type="region of interest" description="Disordered" evidence="1">
    <location>
        <begin position="78"/>
        <end position="104"/>
    </location>
</feature>
<dbReference type="Proteomes" id="UP000694400">
    <property type="component" value="Chromosome 2"/>
</dbReference>
<proteinExistence type="predicted"/>
<reference evidence="3" key="3">
    <citation type="submission" date="2025-09" db="UniProtKB">
        <authorList>
            <consortium name="Ensembl"/>
        </authorList>
    </citation>
    <scope>IDENTIFICATION</scope>
</reference>
<dbReference type="InterPro" id="IPR001909">
    <property type="entry name" value="KRAB"/>
</dbReference>
<evidence type="ECO:0000313" key="3">
    <source>
        <dbReference type="Ensembl" id="ENSAPLP00020016194.1"/>
    </source>
</evidence>
<dbReference type="AlphaFoldDB" id="A0A8B9T5Z3"/>
<dbReference type="CDD" id="cd07765">
    <property type="entry name" value="KRAB_A-box"/>
    <property type="match status" value="1"/>
</dbReference>
<sequence length="104" mass="11632">MESLWGQGGSGEWLWGFCGVPVTFEDVAVQFSHQEWALLDHEQKELYRSVMRGSYEMLVSLCRAGPDGFLSFPFPATPDRSTRECPARPPNEGPRALPVSHPLP</sequence>
<feature type="domain" description="KRAB" evidence="2">
    <location>
        <begin position="22"/>
        <end position="102"/>
    </location>
</feature>
<dbReference type="SMART" id="SM00349">
    <property type="entry name" value="KRAB"/>
    <property type="match status" value="1"/>
</dbReference>
<reference evidence="3" key="2">
    <citation type="submission" date="2025-08" db="UniProtKB">
        <authorList>
            <consortium name="Ensembl"/>
        </authorList>
    </citation>
    <scope>IDENTIFICATION</scope>
</reference>
<evidence type="ECO:0000313" key="4">
    <source>
        <dbReference type="Proteomes" id="UP000694400"/>
    </source>
</evidence>
<dbReference type="Ensembl" id="ENSAPLT00020017477.1">
    <property type="protein sequence ID" value="ENSAPLP00020016194.1"/>
    <property type="gene ID" value="ENSAPLG00020011680.1"/>
</dbReference>
<evidence type="ECO:0000256" key="1">
    <source>
        <dbReference type="SAM" id="MobiDB-lite"/>
    </source>
</evidence>
<dbReference type="PANTHER" id="PTHR23232:SF118">
    <property type="entry name" value="ZINC FINGER PROTEIN 746"/>
    <property type="match status" value="1"/>
</dbReference>
<dbReference type="PANTHER" id="PTHR23232">
    <property type="entry name" value="KRAB DOMAIN C2H2 ZINC FINGER"/>
    <property type="match status" value="1"/>
</dbReference>
<dbReference type="GO" id="GO:0006355">
    <property type="term" value="P:regulation of DNA-templated transcription"/>
    <property type="evidence" value="ECO:0007669"/>
    <property type="project" value="InterPro"/>
</dbReference>
<dbReference type="InterPro" id="IPR050169">
    <property type="entry name" value="Krueppel_C2H2_ZnF"/>
</dbReference>
<organism evidence="3 4">
    <name type="scientific">Anas platyrhynchos</name>
    <name type="common">Mallard</name>
    <name type="synonym">Anas boschas</name>
    <dbReference type="NCBI Taxonomy" id="8839"/>
    <lineage>
        <taxon>Eukaryota</taxon>
        <taxon>Metazoa</taxon>
        <taxon>Chordata</taxon>
        <taxon>Craniata</taxon>
        <taxon>Vertebrata</taxon>
        <taxon>Euteleostomi</taxon>
        <taxon>Archelosauria</taxon>
        <taxon>Archosauria</taxon>
        <taxon>Dinosauria</taxon>
        <taxon>Saurischia</taxon>
        <taxon>Theropoda</taxon>
        <taxon>Coelurosauria</taxon>
        <taxon>Aves</taxon>
        <taxon>Neognathae</taxon>
        <taxon>Galloanserae</taxon>
        <taxon>Anseriformes</taxon>
        <taxon>Anatidae</taxon>
        <taxon>Anatinae</taxon>
        <taxon>Anas</taxon>
    </lineage>
</organism>
<dbReference type="PROSITE" id="PS50805">
    <property type="entry name" value="KRAB"/>
    <property type="match status" value="1"/>
</dbReference>
<reference evidence="3" key="1">
    <citation type="submission" date="2019-08" db="EMBL/GenBank/DDBJ databases">
        <title>Three high-quality genomes provides insights into domestication of ducks.</title>
        <authorList>
            <person name="Hou Z.C."/>
            <person name="Zhu F."/>
            <person name="Yin Z.T."/>
            <person name="Zhang F."/>
        </authorList>
    </citation>
    <scope>NUCLEOTIDE SEQUENCE [LARGE SCALE GENOMIC DNA]</scope>
</reference>